<gene>
    <name evidence="2" type="ORF">J5N97_017451</name>
</gene>
<feature type="domain" description="Cupin type-1" evidence="1">
    <location>
        <begin position="178"/>
        <end position="327"/>
    </location>
</feature>
<dbReference type="AlphaFoldDB" id="A0A9D5CL86"/>
<dbReference type="SUPFAM" id="SSF51182">
    <property type="entry name" value="RmlC-like cupins"/>
    <property type="match status" value="1"/>
</dbReference>
<dbReference type="SMART" id="SM00835">
    <property type="entry name" value="Cupin_1"/>
    <property type="match status" value="2"/>
</dbReference>
<comment type="caution">
    <text evidence="2">The sequence shown here is derived from an EMBL/GenBank/DDBJ whole genome shotgun (WGS) entry which is preliminary data.</text>
</comment>
<proteinExistence type="predicted"/>
<organism evidence="2 3">
    <name type="scientific">Dioscorea zingiberensis</name>
    <dbReference type="NCBI Taxonomy" id="325984"/>
    <lineage>
        <taxon>Eukaryota</taxon>
        <taxon>Viridiplantae</taxon>
        <taxon>Streptophyta</taxon>
        <taxon>Embryophyta</taxon>
        <taxon>Tracheophyta</taxon>
        <taxon>Spermatophyta</taxon>
        <taxon>Magnoliopsida</taxon>
        <taxon>Liliopsida</taxon>
        <taxon>Dioscoreales</taxon>
        <taxon>Dioscoreaceae</taxon>
        <taxon>Dioscorea</taxon>
    </lineage>
</organism>
<evidence type="ECO:0000259" key="1">
    <source>
        <dbReference type="SMART" id="SM00835"/>
    </source>
</evidence>
<dbReference type="EMBL" id="JAGGNH010000004">
    <property type="protein sequence ID" value="KAJ0975486.1"/>
    <property type="molecule type" value="Genomic_DNA"/>
</dbReference>
<dbReference type="Gene3D" id="2.60.120.10">
    <property type="entry name" value="Jelly Rolls"/>
    <property type="match status" value="2"/>
</dbReference>
<evidence type="ECO:0000313" key="3">
    <source>
        <dbReference type="Proteomes" id="UP001085076"/>
    </source>
</evidence>
<reference evidence="2" key="2">
    <citation type="journal article" date="2022" name="Hortic Res">
        <title>The genome of Dioscorea zingiberensis sheds light on the biosynthesis, origin and evolution of the medicinally important diosgenin saponins.</title>
        <authorList>
            <person name="Li Y."/>
            <person name="Tan C."/>
            <person name="Li Z."/>
            <person name="Guo J."/>
            <person name="Li S."/>
            <person name="Chen X."/>
            <person name="Wang C."/>
            <person name="Dai X."/>
            <person name="Yang H."/>
            <person name="Song W."/>
            <person name="Hou L."/>
            <person name="Xu J."/>
            <person name="Tong Z."/>
            <person name="Xu A."/>
            <person name="Yuan X."/>
            <person name="Wang W."/>
            <person name="Yang Q."/>
            <person name="Chen L."/>
            <person name="Sun Z."/>
            <person name="Wang K."/>
            <person name="Pan B."/>
            <person name="Chen J."/>
            <person name="Bao Y."/>
            <person name="Liu F."/>
            <person name="Qi X."/>
            <person name="Gang D.R."/>
            <person name="Wen J."/>
            <person name="Li J."/>
        </authorList>
    </citation>
    <scope>NUCLEOTIDE SEQUENCE</scope>
    <source>
        <strain evidence="2">Dzin_1.0</strain>
    </source>
</reference>
<reference evidence="2" key="1">
    <citation type="submission" date="2021-03" db="EMBL/GenBank/DDBJ databases">
        <authorList>
            <person name="Li Z."/>
            <person name="Yang C."/>
        </authorList>
    </citation>
    <scope>NUCLEOTIDE SEQUENCE</scope>
    <source>
        <strain evidence="2">Dzin_1.0</strain>
        <tissue evidence="2">Leaf</tissue>
    </source>
</reference>
<dbReference type="PANTHER" id="PTHR31189:SF2">
    <property type="entry name" value="RMLC-LIKE CUPINS SUPERFAMILY PROTEIN"/>
    <property type="match status" value="1"/>
</dbReference>
<dbReference type="InterPro" id="IPR006045">
    <property type="entry name" value="Cupin_1"/>
</dbReference>
<keyword evidence="3" id="KW-1185">Reference proteome</keyword>
<dbReference type="InterPro" id="IPR011051">
    <property type="entry name" value="RmlC_Cupin_sf"/>
</dbReference>
<evidence type="ECO:0000313" key="2">
    <source>
        <dbReference type="EMBL" id="KAJ0975486.1"/>
    </source>
</evidence>
<accession>A0A9D5CL86</accession>
<dbReference type="PANTHER" id="PTHR31189">
    <property type="entry name" value="OS03G0336100 PROTEIN-RELATED"/>
    <property type="match status" value="1"/>
</dbReference>
<dbReference type="CDD" id="cd02245">
    <property type="entry name" value="cupin_7S_vicilin-like_C"/>
    <property type="match status" value="1"/>
</dbReference>
<dbReference type="InterPro" id="IPR050253">
    <property type="entry name" value="Seed_Storage-Functional"/>
</dbReference>
<protein>
    <recommendedName>
        <fullName evidence="1">Cupin type-1 domain-containing protein</fullName>
    </recommendedName>
</protein>
<sequence length="360" mass="40027">MEVDGKQEGEEKVGGSDCETSIFILNKFKKVIKSEGGEVKVVSGYRWKGDLNPMHIGFVSMEPNTLFIPQYIDANLILFIQTGEVKVGWIHKDKLVEAKLKMGDVSVIPAGSAFYFINVGNDEKLRMICSINAAGTSGWKSYQEYEESYKAWSWRKLLNSIIGKQWRKGGRVHSPEPYNLYGNEPSFCNDYGSSISIDRRQYSPLKLTGTSIYFVNLTAGSMLAPHLNPMATEYGIILKGTGIIQVVFPNGTNAMTAKVRAGDVFWVPRYFPFCQIASMDGSLEFFGYTTSEKKNRPQFLIGASSVLKNMMGPELAAAFGVAEETLERVVGAQSQSIILPPLHEEEGEEKEQVIIRRVAA</sequence>
<dbReference type="OrthoDB" id="2019862at2759"/>
<dbReference type="Proteomes" id="UP001085076">
    <property type="component" value="Miscellaneous, Linkage group lg04"/>
</dbReference>
<dbReference type="Pfam" id="PF00190">
    <property type="entry name" value="Cupin_1"/>
    <property type="match status" value="2"/>
</dbReference>
<name>A0A9D5CL86_9LILI</name>
<feature type="domain" description="Cupin type-1" evidence="1">
    <location>
        <begin position="23"/>
        <end position="147"/>
    </location>
</feature>
<dbReference type="InterPro" id="IPR014710">
    <property type="entry name" value="RmlC-like_jellyroll"/>
</dbReference>
<dbReference type="CDD" id="cd02244">
    <property type="entry name" value="cupin_7S_vicilin-like_N"/>
    <property type="match status" value="1"/>
</dbReference>